<reference evidence="1" key="1">
    <citation type="submission" date="2020-07" db="EMBL/GenBank/DDBJ databases">
        <title>Clarias magur genome sequencing, assembly and annotation.</title>
        <authorList>
            <person name="Kushwaha B."/>
            <person name="Kumar R."/>
            <person name="Das P."/>
            <person name="Joshi C.G."/>
            <person name="Kumar D."/>
            <person name="Nagpure N.S."/>
            <person name="Pandey M."/>
            <person name="Agarwal S."/>
            <person name="Srivastava S."/>
            <person name="Singh M."/>
            <person name="Sahoo L."/>
            <person name="Jayasankar P."/>
            <person name="Meher P.K."/>
            <person name="Koringa P.G."/>
            <person name="Iquebal M.A."/>
            <person name="Das S.P."/>
            <person name="Bit A."/>
            <person name="Patnaik S."/>
            <person name="Patel N."/>
            <person name="Shah T.M."/>
            <person name="Hinsu A."/>
            <person name="Jena J.K."/>
        </authorList>
    </citation>
    <scope>NUCLEOTIDE SEQUENCE</scope>
    <source>
        <strain evidence="1">CIFAMagur01</strain>
        <tissue evidence="1">Testis</tissue>
    </source>
</reference>
<comment type="caution">
    <text evidence="1">The sequence shown here is derived from an EMBL/GenBank/DDBJ whole genome shotgun (WGS) entry which is preliminary data.</text>
</comment>
<dbReference type="EMBL" id="QNUK01000094">
    <property type="protein sequence ID" value="KAF5902282.1"/>
    <property type="molecule type" value="Genomic_DNA"/>
</dbReference>
<gene>
    <name evidence="1" type="ORF">DAT39_008048</name>
</gene>
<organism evidence="1 2">
    <name type="scientific">Clarias magur</name>
    <name type="common">Asian catfish</name>
    <name type="synonym">Macropteronotus magur</name>
    <dbReference type="NCBI Taxonomy" id="1594786"/>
    <lineage>
        <taxon>Eukaryota</taxon>
        <taxon>Metazoa</taxon>
        <taxon>Chordata</taxon>
        <taxon>Craniata</taxon>
        <taxon>Vertebrata</taxon>
        <taxon>Euteleostomi</taxon>
        <taxon>Actinopterygii</taxon>
        <taxon>Neopterygii</taxon>
        <taxon>Teleostei</taxon>
        <taxon>Ostariophysi</taxon>
        <taxon>Siluriformes</taxon>
        <taxon>Clariidae</taxon>
        <taxon>Clarias</taxon>
    </lineage>
</organism>
<accession>A0A8J4X2R5</accession>
<dbReference type="Proteomes" id="UP000727407">
    <property type="component" value="Unassembled WGS sequence"/>
</dbReference>
<evidence type="ECO:0000313" key="2">
    <source>
        <dbReference type="Proteomes" id="UP000727407"/>
    </source>
</evidence>
<proteinExistence type="predicted"/>
<protein>
    <submittedName>
        <fullName evidence="1">Uncharacterized protein</fullName>
    </submittedName>
</protein>
<name>A0A8J4X2R5_CLAMG</name>
<dbReference type="AlphaFoldDB" id="A0A8J4X2R5"/>
<evidence type="ECO:0000313" key="1">
    <source>
        <dbReference type="EMBL" id="KAF5902282.1"/>
    </source>
</evidence>
<sequence>MEECMSQKYKLTELPLLMGESGWEMSCWNQKTPPTRHTWLRIKSTSMMPR</sequence>
<keyword evidence="2" id="KW-1185">Reference proteome</keyword>